<evidence type="ECO:0000256" key="1">
    <source>
        <dbReference type="SAM" id="Phobius"/>
    </source>
</evidence>
<reference evidence="2" key="1">
    <citation type="journal article" date="2013" name="Genetics">
        <title>The draft genome and transcriptome of Panagrellus redivivus are shaped by the harsh demands of a free-living lifestyle.</title>
        <authorList>
            <person name="Srinivasan J."/>
            <person name="Dillman A.R."/>
            <person name="Macchietto M.G."/>
            <person name="Heikkinen L."/>
            <person name="Lakso M."/>
            <person name="Fracchia K.M."/>
            <person name="Antoshechkin I."/>
            <person name="Mortazavi A."/>
            <person name="Wong G."/>
            <person name="Sternberg P.W."/>
        </authorList>
    </citation>
    <scope>NUCLEOTIDE SEQUENCE [LARGE SCALE GENOMIC DNA]</scope>
    <source>
        <strain evidence="2">MT8872</strain>
    </source>
</reference>
<feature type="transmembrane region" description="Helical" evidence="1">
    <location>
        <begin position="55"/>
        <end position="77"/>
    </location>
</feature>
<accession>A0A7E4UNJ6</accession>
<protein>
    <submittedName>
        <fullName evidence="3">G_PROTEIN_RECEP_F1_2 domain-containing protein</fullName>
    </submittedName>
</protein>
<keyword evidence="1" id="KW-1133">Transmembrane helix</keyword>
<sequence>MVSASFTDVITVGECAVMLIMYIYVTIATAWILWRMFKRRKYVASNFTPTLIFHIFMWFVAAITGVVCNAYSVLAFHPDKPYPIMPYFWTNIPNFTAIFAAITAGIFLVIDRICMVAIKPGRYIHLKTPLLIVDIIFVVVTLITGIILYVVSAKSDDDYCYNMGCAISMSGVSFTILYRYILEVIYTLLGVFCLLLLRKFNNKVGKILQNDKNMHKGEAIVKFTIYTNIFVETIPLFIGYLFMDAS</sequence>
<feature type="transmembrane region" description="Helical" evidence="1">
    <location>
        <begin position="130"/>
        <end position="151"/>
    </location>
</feature>
<organism evidence="2 3">
    <name type="scientific">Panagrellus redivivus</name>
    <name type="common">Microworm</name>
    <dbReference type="NCBI Taxonomy" id="6233"/>
    <lineage>
        <taxon>Eukaryota</taxon>
        <taxon>Metazoa</taxon>
        <taxon>Ecdysozoa</taxon>
        <taxon>Nematoda</taxon>
        <taxon>Chromadorea</taxon>
        <taxon>Rhabditida</taxon>
        <taxon>Tylenchina</taxon>
        <taxon>Panagrolaimomorpha</taxon>
        <taxon>Panagrolaimoidea</taxon>
        <taxon>Panagrolaimidae</taxon>
        <taxon>Panagrellus</taxon>
    </lineage>
</organism>
<keyword evidence="2" id="KW-1185">Reference proteome</keyword>
<proteinExistence type="predicted"/>
<dbReference type="WBParaSite" id="Pan_g10608.t1">
    <property type="protein sequence ID" value="Pan_g10608.t1"/>
    <property type="gene ID" value="Pan_g10608"/>
</dbReference>
<dbReference type="AlphaFoldDB" id="A0A7E4UNJ6"/>
<keyword evidence="1" id="KW-0472">Membrane</keyword>
<reference evidence="3" key="2">
    <citation type="submission" date="2020-10" db="UniProtKB">
        <authorList>
            <consortium name="WormBaseParasite"/>
        </authorList>
    </citation>
    <scope>IDENTIFICATION</scope>
</reference>
<feature type="transmembrane region" description="Helical" evidence="1">
    <location>
        <begin position="177"/>
        <end position="198"/>
    </location>
</feature>
<feature type="transmembrane region" description="Helical" evidence="1">
    <location>
        <begin position="16"/>
        <end position="34"/>
    </location>
</feature>
<evidence type="ECO:0000313" key="2">
    <source>
        <dbReference type="Proteomes" id="UP000492821"/>
    </source>
</evidence>
<feature type="transmembrane region" description="Helical" evidence="1">
    <location>
        <begin position="97"/>
        <end position="118"/>
    </location>
</feature>
<feature type="transmembrane region" description="Helical" evidence="1">
    <location>
        <begin position="219"/>
        <end position="243"/>
    </location>
</feature>
<evidence type="ECO:0000313" key="3">
    <source>
        <dbReference type="WBParaSite" id="Pan_g10608.t1"/>
    </source>
</evidence>
<name>A0A7E4UNJ6_PANRE</name>
<dbReference type="Proteomes" id="UP000492821">
    <property type="component" value="Unassembled WGS sequence"/>
</dbReference>
<keyword evidence="1" id="KW-0812">Transmembrane</keyword>